<keyword evidence="4" id="KW-1185">Reference proteome</keyword>
<dbReference type="PANTHER" id="PTHR11731">
    <property type="entry name" value="PROTEASE FAMILY S9B,C DIPEPTIDYL-PEPTIDASE IV-RELATED"/>
    <property type="match status" value="1"/>
</dbReference>
<dbReference type="InterPro" id="IPR029058">
    <property type="entry name" value="AB_hydrolase_fold"/>
</dbReference>
<dbReference type="Pfam" id="PF00930">
    <property type="entry name" value="DPPIV_N"/>
    <property type="match status" value="1"/>
</dbReference>
<protein>
    <submittedName>
        <fullName evidence="5">Dipeptidyl peptidase 8</fullName>
    </submittedName>
</protein>
<dbReference type="Proteomes" id="UP000095282">
    <property type="component" value="Unplaced"/>
</dbReference>
<evidence type="ECO:0000313" key="4">
    <source>
        <dbReference type="Proteomes" id="UP000095282"/>
    </source>
</evidence>
<dbReference type="Pfam" id="PF00326">
    <property type="entry name" value="Peptidase_S9"/>
    <property type="match status" value="1"/>
</dbReference>
<accession>A0A1I7T867</accession>
<feature type="region of interest" description="Disordered" evidence="1">
    <location>
        <begin position="157"/>
        <end position="216"/>
    </location>
</feature>
<evidence type="ECO:0000259" key="2">
    <source>
        <dbReference type="Pfam" id="PF00326"/>
    </source>
</evidence>
<dbReference type="GO" id="GO:0006508">
    <property type="term" value="P:proteolysis"/>
    <property type="evidence" value="ECO:0007669"/>
    <property type="project" value="InterPro"/>
</dbReference>
<dbReference type="PANTHER" id="PTHR11731:SF193">
    <property type="entry name" value="DIPEPTIDYL PEPTIDASE 9"/>
    <property type="match status" value="1"/>
</dbReference>
<dbReference type="Gene3D" id="3.40.50.1820">
    <property type="entry name" value="alpha/beta hydrolase"/>
    <property type="match status" value="1"/>
</dbReference>
<dbReference type="InterPro" id="IPR050278">
    <property type="entry name" value="Serine_Prot_S9B/DPPIV"/>
</dbReference>
<feature type="compositionally biased region" description="Low complexity" evidence="1">
    <location>
        <begin position="190"/>
        <end position="203"/>
    </location>
</feature>
<dbReference type="WBParaSite" id="Csp11.Scaffold539.g3358.t1">
    <property type="protein sequence ID" value="Csp11.Scaffold539.g3358.t1"/>
    <property type="gene ID" value="Csp11.Scaffold539.g3358"/>
</dbReference>
<sequence length="890" mass="100205">MREAERAKFDQLSFPDLLQHAKNWKTEARGMQAPVFSKLNAMKVNGELTLFAIAAPNGTSTQIVHSAVVPPDLLDLDEDSDMKEIKLKPANNADSLIKKSAPSAEFAMLCERQRTQIAQGITDFEICNGEMTLMAGEQLFRYNPTEESMTAVTVGSQITDSPGQNAVEPMDVSESSFGGPGAKGCSAEHTTSSGSTPPSGESPKPTPTPPKSSFISAAKICPSNPKLLAYVLNKQVYIERDGQLVYKTTPNSKFETNGVPSYIVQEELERFEGMWWSETEPRLLYEHVNEEKVVDAQFGINGENPSVPMKYPKAGTKNASSRLEMVILDNDQVHIARLSEDVLRKHCPDYEYITRAGFFSDGTSVWVQLMNRDQSTCYLLLIPLCEFDLPPALRASAPINEGLQLSDDLRMGVWDGNTEEPIEKPPRGKLLKSALIHKGRNEHWINTHNAIYPLKITDEEQPLYEFIYCLEKPHGSCLSIISAELDKNGHCRHTEEKTLMAETYSINKSMGIIVDEKRNLVYFTANESHPTEWNICVSNYRTGNHTQLTETGVCFRTERGNGRLAIDLDIGFACWMTSLGTPPHCRFYSFKWTRESDLPEAVYTANVFITPNNYRPELRAVPEMIEYTSKRTGLTHYGLIIRPENCDISKSYPVFHYVYGGPGVQIVHNDFSWVQFIRFSRLGYVVVIIDNRGSAHRGIDFEGHISRKMGTVEVEDQVEGLQFIAERSAGLMDMNRVVVHGWSYGGYMALQLLAKYPRVYCACIAGGAVSDWRLYDTAYTERYMGYPVVEDIYNASSITRLVGQFPDDPNRLMLVHGLMDENVHFTHLTALIEECVKKGKWHELVVFPHERHGIRSNDASIYLDARMMYFAQTAIHNRAHANNNKTDTSN</sequence>
<dbReference type="SUPFAM" id="SSF82171">
    <property type="entry name" value="DPP6 N-terminal domain-like"/>
    <property type="match status" value="1"/>
</dbReference>
<dbReference type="Gene3D" id="2.140.10.30">
    <property type="entry name" value="Dipeptidylpeptidase IV, N-terminal domain"/>
    <property type="match status" value="1"/>
</dbReference>
<dbReference type="eggNOG" id="KOG2281">
    <property type="taxonomic scope" value="Eukaryota"/>
</dbReference>
<name>A0A1I7T867_9PELO</name>
<dbReference type="AlphaFoldDB" id="A0A1I7T867"/>
<dbReference type="GO" id="GO:0008239">
    <property type="term" value="F:dipeptidyl-peptidase activity"/>
    <property type="evidence" value="ECO:0007669"/>
    <property type="project" value="TreeGrafter"/>
</dbReference>
<dbReference type="GO" id="GO:0008236">
    <property type="term" value="F:serine-type peptidase activity"/>
    <property type="evidence" value="ECO:0007669"/>
    <property type="project" value="InterPro"/>
</dbReference>
<dbReference type="InterPro" id="IPR001375">
    <property type="entry name" value="Peptidase_S9_cat"/>
</dbReference>
<dbReference type="SUPFAM" id="SSF53474">
    <property type="entry name" value="alpha/beta-Hydrolases"/>
    <property type="match status" value="1"/>
</dbReference>
<feature type="domain" description="Dipeptidylpeptidase IV N-terminal" evidence="3">
    <location>
        <begin position="204"/>
        <end position="551"/>
    </location>
</feature>
<feature type="domain" description="Peptidase S9 prolyl oligopeptidase catalytic" evidence="2">
    <location>
        <begin position="671"/>
        <end position="876"/>
    </location>
</feature>
<dbReference type="STRING" id="1561998.A0A1I7T867"/>
<organism evidence="4 5">
    <name type="scientific">Caenorhabditis tropicalis</name>
    <dbReference type="NCBI Taxonomy" id="1561998"/>
    <lineage>
        <taxon>Eukaryota</taxon>
        <taxon>Metazoa</taxon>
        <taxon>Ecdysozoa</taxon>
        <taxon>Nematoda</taxon>
        <taxon>Chromadorea</taxon>
        <taxon>Rhabditida</taxon>
        <taxon>Rhabditina</taxon>
        <taxon>Rhabditomorpha</taxon>
        <taxon>Rhabditoidea</taxon>
        <taxon>Rhabditidae</taxon>
        <taxon>Peloderinae</taxon>
        <taxon>Caenorhabditis</taxon>
    </lineage>
</organism>
<proteinExistence type="predicted"/>
<evidence type="ECO:0000259" key="3">
    <source>
        <dbReference type="Pfam" id="PF00930"/>
    </source>
</evidence>
<dbReference type="InterPro" id="IPR002469">
    <property type="entry name" value="Peptidase_S9B_N"/>
</dbReference>
<evidence type="ECO:0000313" key="5">
    <source>
        <dbReference type="WBParaSite" id="Csp11.Scaffold539.g3358.t1"/>
    </source>
</evidence>
<evidence type="ECO:0000256" key="1">
    <source>
        <dbReference type="SAM" id="MobiDB-lite"/>
    </source>
</evidence>
<reference evidence="5" key="1">
    <citation type="submission" date="2016-11" db="UniProtKB">
        <authorList>
            <consortium name="WormBaseParasite"/>
        </authorList>
    </citation>
    <scope>IDENTIFICATION</scope>
</reference>